<dbReference type="InterPro" id="IPR015797">
    <property type="entry name" value="NUDIX_hydrolase-like_dom_sf"/>
</dbReference>
<feature type="domain" description="Nudix hydrolase" evidence="3">
    <location>
        <begin position="21"/>
        <end position="153"/>
    </location>
</feature>
<evidence type="ECO:0000256" key="1">
    <source>
        <dbReference type="ARBA" id="ARBA00001946"/>
    </source>
</evidence>
<dbReference type="STRING" id="428990.SAMN06295987_1011313"/>
<keyword evidence="5" id="KW-1185">Reference proteome</keyword>
<dbReference type="SUPFAM" id="SSF55811">
    <property type="entry name" value="Nudix"/>
    <property type="match status" value="1"/>
</dbReference>
<dbReference type="InterPro" id="IPR000086">
    <property type="entry name" value="NUDIX_hydrolase_dom"/>
</dbReference>
<organism evidence="4 5">
    <name type="scientific">Novosphingobium mathurense</name>
    <dbReference type="NCBI Taxonomy" id="428990"/>
    <lineage>
        <taxon>Bacteria</taxon>
        <taxon>Pseudomonadati</taxon>
        <taxon>Pseudomonadota</taxon>
        <taxon>Alphaproteobacteria</taxon>
        <taxon>Sphingomonadales</taxon>
        <taxon>Sphingomonadaceae</taxon>
        <taxon>Novosphingobium</taxon>
    </lineage>
</organism>
<keyword evidence="2" id="KW-0378">Hydrolase</keyword>
<dbReference type="PANTHER" id="PTHR43046">
    <property type="entry name" value="GDP-MANNOSE MANNOSYL HYDROLASE"/>
    <property type="match status" value="1"/>
</dbReference>
<evidence type="ECO:0000313" key="4">
    <source>
        <dbReference type="EMBL" id="SLJ91070.1"/>
    </source>
</evidence>
<dbReference type="PROSITE" id="PS51462">
    <property type="entry name" value="NUDIX"/>
    <property type="match status" value="1"/>
</dbReference>
<dbReference type="Gene3D" id="3.90.79.10">
    <property type="entry name" value="Nucleoside Triphosphate Pyrophosphohydrolase"/>
    <property type="match status" value="1"/>
</dbReference>
<gene>
    <name evidence="4" type="ORF">SAMN06295987_1011313</name>
</gene>
<dbReference type="EMBL" id="FVZE01000001">
    <property type="protein sequence ID" value="SLJ91070.1"/>
    <property type="molecule type" value="Genomic_DNA"/>
</dbReference>
<evidence type="ECO:0000256" key="2">
    <source>
        <dbReference type="ARBA" id="ARBA00022801"/>
    </source>
</evidence>
<protein>
    <submittedName>
        <fullName evidence="4">ADP-ribose pyrophosphatase YjhB, NUDIX family</fullName>
    </submittedName>
</protein>
<dbReference type="InterPro" id="IPR020084">
    <property type="entry name" value="NUDIX_hydrolase_CS"/>
</dbReference>
<dbReference type="GO" id="GO:0016787">
    <property type="term" value="F:hydrolase activity"/>
    <property type="evidence" value="ECO:0007669"/>
    <property type="project" value="UniProtKB-KW"/>
</dbReference>
<accession>A0A1U6H5Z9</accession>
<dbReference type="Pfam" id="PF00293">
    <property type="entry name" value="NUDIX"/>
    <property type="match status" value="1"/>
</dbReference>
<dbReference type="PANTHER" id="PTHR43046:SF14">
    <property type="entry name" value="MUTT_NUDIX FAMILY PROTEIN"/>
    <property type="match status" value="1"/>
</dbReference>
<evidence type="ECO:0000313" key="5">
    <source>
        <dbReference type="Proteomes" id="UP000190989"/>
    </source>
</evidence>
<evidence type="ECO:0000259" key="3">
    <source>
        <dbReference type="PROSITE" id="PS51462"/>
    </source>
</evidence>
<comment type="cofactor">
    <cofactor evidence="1">
        <name>Mg(2+)</name>
        <dbReference type="ChEBI" id="CHEBI:18420"/>
    </cofactor>
</comment>
<dbReference type="PROSITE" id="PS00893">
    <property type="entry name" value="NUDIX_BOX"/>
    <property type="match status" value="1"/>
</dbReference>
<sequence>MALRHRIIGKAARVYWRLFRPRTLTVRAIVWNGSGQVLLVRHTYGNLWHLPGGSAKKGESFEVALRRELEEEIDLCELTVERVVGIYHSTGEYKDDHIVIFAVRTRQAVRIADPNEVREIGWFSPDALPPDISPATNRRLGNYRRGEFALEPW</sequence>
<name>A0A1U6H5Z9_9SPHN</name>
<reference evidence="5" key="1">
    <citation type="submission" date="2017-02" db="EMBL/GenBank/DDBJ databases">
        <authorList>
            <person name="Varghese N."/>
            <person name="Submissions S."/>
        </authorList>
    </citation>
    <scope>NUCLEOTIDE SEQUENCE [LARGE SCALE GENOMIC DNA]</scope>
    <source>
        <strain evidence="5">SM117</strain>
    </source>
</reference>
<proteinExistence type="predicted"/>
<dbReference type="AlphaFoldDB" id="A0A1U6H5Z9"/>
<dbReference type="RefSeq" id="WP_079729767.1">
    <property type="nucleotide sequence ID" value="NZ_FVZE01000001.1"/>
</dbReference>
<dbReference type="Proteomes" id="UP000190989">
    <property type="component" value="Unassembled WGS sequence"/>
</dbReference>